<evidence type="ECO:0000313" key="3">
    <source>
        <dbReference type="Proteomes" id="UP000830729"/>
    </source>
</evidence>
<dbReference type="RefSeq" id="WP_248649662.1">
    <property type="nucleotide sequence ID" value="NZ_CP096659.1"/>
</dbReference>
<dbReference type="PANTHER" id="PTHR12697">
    <property type="entry name" value="PBS LYASE HEAT-LIKE PROTEIN"/>
    <property type="match status" value="1"/>
</dbReference>
<dbReference type="Proteomes" id="UP000830729">
    <property type="component" value="Chromosome"/>
</dbReference>
<feature type="compositionally biased region" description="Basic and acidic residues" evidence="1">
    <location>
        <begin position="92"/>
        <end position="111"/>
    </location>
</feature>
<dbReference type="PANTHER" id="PTHR12697:SF5">
    <property type="entry name" value="DEOXYHYPUSINE HYDROXYLASE"/>
    <property type="match status" value="1"/>
</dbReference>
<evidence type="ECO:0000313" key="2">
    <source>
        <dbReference type="EMBL" id="UPV73610.1"/>
    </source>
</evidence>
<reference evidence="2 3" key="1">
    <citation type="submission" date="2022-04" db="EMBL/GenBank/DDBJ databases">
        <title>Diverse halophilic archaea isolated from saline environments.</title>
        <authorList>
            <person name="Cui H.-L."/>
        </authorList>
    </citation>
    <scope>NUCLEOTIDE SEQUENCE [LARGE SCALE GENOMIC DNA]</scope>
    <source>
        <strain evidence="2 3">XZYJT49</strain>
    </source>
</reference>
<evidence type="ECO:0000256" key="1">
    <source>
        <dbReference type="SAM" id="MobiDB-lite"/>
    </source>
</evidence>
<dbReference type="GO" id="GO:0016491">
    <property type="term" value="F:oxidoreductase activity"/>
    <property type="evidence" value="ECO:0007669"/>
    <property type="project" value="TreeGrafter"/>
</dbReference>
<feature type="compositionally biased region" description="Acidic residues" evidence="1">
    <location>
        <begin position="80"/>
        <end position="91"/>
    </location>
</feature>
<gene>
    <name evidence="2" type="ORF">M0R89_13815</name>
</gene>
<feature type="compositionally biased region" description="Basic and acidic residues" evidence="1">
    <location>
        <begin position="65"/>
        <end position="78"/>
    </location>
</feature>
<dbReference type="Gene3D" id="1.25.10.10">
    <property type="entry name" value="Leucine-rich Repeat Variant"/>
    <property type="match status" value="1"/>
</dbReference>
<dbReference type="EMBL" id="CP096659">
    <property type="protein sequence ID" value="UPV73610.1"/>
    <property type="molecule type" value="Genomic_DNA"/>
</dbReference>
<feature type="compositionally biased region" description="Acidic residues" evidence="1">
    <location>
        <begin position="1"/>
        <end position="64"/>
    </location>
</feature>
<feature type="region of interest" description="Disordered" evidence="1">
    <location>
        <begin position="1"/>
        <end position="138"/>
    </location>
</feature>
<name>A0A8U0HRN4_9EURY</name>
<proteinExistence type="predicted"/>
<keyword evidence="3" id="KW-1185">Reference proteome</keyword>
<dbReference type="InterPro" id="IPR011989">
    <property type="entry name" value="ARM-like"/>
</dbReference>
<dbReference type="AlphaFoldDB" id="A0A8U0HRN4"/>
<dbReference type="InterPro" id="IPR016024">
    <property type="entry name" value="ARM-type_fold"/>
</dbReference>
<dbReference type="InterPro" id="IPR004155">
    <property type="entry name" value="PBS_lyase_HEAT"/>
</dbReference>
<dbReference type="GeneID" id="72186296"/>
<accession>A0A8U0HRN4</accession>
<protein>
    <submittedName>
        <fullName evidence="2">HEAT repeat domain-containing protein</fullName>
    </submittedName>
</protein>
<dbReference type="KEGG" id="halx:M0R89_13815"/>
<dbReference type="Pfam" id="PF13646">
    <property type="entry name" value="HEAT_2"/>
    <property type="match status" value="1"/>
</dbReference>
<organism evidence="2 3">
    <name type="scientific">Halorussus limi</name>
    <dbReference type="NCBI Taxonomy" id="2938695"/>
    <lineage>
        <taxon>Archaea</taxon>
        <taxon>Methanobacteriati</taxon>
        <taxon>Methanobacteriota</taxon>
        <taxon>Stenosarchaea group</taxon>
        <taxon>Halobacteria</taxon>
        <taxon>Halobacteriales</taxon>
        <taxon>Haladaptataceae</taxon>
        <taxon>Halorussus</taxon>
    </lineage>
</organism>
<dbReference type="SUPFAM" id="SSF48371">
    <property type="entry name" value="ARM repeat"/>
    <property type="match status" value="1"/>
</dbReference>
<sequence>MSDEEEADETETEDAPEADEQAEEEQTEETELDTTPLSEEEIEAELDEAESELDAAETEADLDEVEAHLDEIEGHVETADLPEPDDEDEEGPREAFEDRLADLRSELEDARGPYAEDVVEDVSESGTTVEETEWTDTGREELAEVVEAFVADVEEILGVSISAPISTDVADLAGAIEDAAVEIGEAGLDPDADAETIAELQDAAADLDAGVEAAEEWDDLETREQLQAQGFYDVLDHRKDYPPEWHALKVWEKRGRADMVLLALDSLQSNFMEEHCKEALERMGHPDSLDKMKELAQRRDESAIRTIGKIGDEEGLDAVLDYVDSDPGLAKPALRAVGEIGSEEATQDVADQLVADEASIRSQAARALGLIGDTRAIEPLADLLEDDEADEVRASAAWALNQIGTERALEAVRPYADDRAYLVQAEAEKAVDGETRSAA</sequence>
<dbReference type="SMART" id="SM00567">
    <property type="entry name" value="EZ_HEAT"/>
    <property type="match status" value="4"/>
</dbReference>